<evidence type="ECO:0000256" key="1">
    <source>
        <dbReference type="SAM" id="MobiDB-lite"/>
    </source>
</evidence>
<reference evidence="2 3" key="1">
    <citation type="submission" date="2020-01" db="EMBL/GenBank/DDBJ databases">
        <title>Identification and distribution of gene clusters putatively required for synthesis of sphingolipid metabolism inhibitors in phylogenetically diverse species of the filamentous fungus Fusarium.</title>
        <authorList>
            <person name="Kim H.-S."/>
            <person name="Busman M."/>
            <person name="Brown D.W."/>
            <person name="Divon H."/>
            <person name="Uhlig S."/>
            <person name="Proctor R.H."/>
        </authorList>
    </citation>
    <scope>NUCLEOTIDE SEQUENCE [LARGE SCALE GENOMIC DNA]</scope>
    <source>
        <strain evidence="2 3">NRRL 20459</strain>
    </source>
</reference>
<feature type="compositionally biased region" description="Low complexity" evidence="1">
    <location>
        <begin position="12"/>
        <end position="22"/>
    </location>
</feature>
<evidence type="ECO:0000313" key="2">
    <source>
        <dbReference type="EMBL" id="KAF4465471.1"/>
    </source>
</evidence>
<dbReference type="Proteomes" id="UP000554235">
    <property type="component" value="Unassembled WGS sequence"/>
</dbReference>
<name>A0A8H4LAX2_9HYPO</name>
<gene>
    <name evidence="2" type="ORF">FALBO_7692</name>
</gene>
<dbReference type="EMBL" id="JAADYS010001028">
    <property type="protein sequence ID" value="KAF4465471.1"/>
    <property type="molecule type" value="Genomic_DNA"/>
</dbReference>
<feature type="region of interest" description="Disordered" evidence="1">
    <location>
        <begin position="70"/>
        <end position="148"/>
    </location>
</feature>
<feature type="compositionally biased region" description="Basic and acidic residues" evidence="1">
    <location>
        <begin position="108"/>
        <end position="148"/>
    </location>
</feature>
<evidence type="ECO:0000313" key="3">
    <source>
        <dbReference type="Proteomes" id="UP000554235"/>
    </source>
</evidence>
<protein>
    <submittedName>
        <fullName evidence="2">Uncharacterized protein</fullName>
    </submittedName>
</protein>
<sequence>MERNNVSFADDSTGNSGNSSTTRGWPEPGKDLCDPEFESLIEEYKETQRRQNEIELRLWELHWRRLRERESAPQLYHPSRDPQAVSGTGASVAKAELDPLSRGSARKNRQERPASSRKENGNDDKKQEEKQARHIWKVFERENGGRQL</sequence>
<organism evidence="2 3">
    <name type="scientific">Fusarium albosuccineum</name>
    <dbReference type="NCBI Taxonomy" id="1237068"/>
    <lineage>
        <taxon>Eukaryota</taxon>
        <taxon>Fungi</taxon>
        <taxon>Dikarya</taxon>
        <taxon>Ascomycota</taxon>
        <taxon>Pezizomycotina</taxon>
        <taxon>Sordariomycetes</taxon>
        <taxon>Hypocreomycetidae</taxon>
        <taxon>Hypocreales</taxon>
        <taxon>Nectriaceae</taxon>
        <taxon>Fusarium</taxon>
        <taxon>Fusarium decemcellulare species complex</taxon>
    </lineage>
</organism>
<proteinExistence type="predicted"/>
<feature type="region of interest" description="Disordered" evidence="1">
    <location>
        <begin position="1"/>
        <end position="36"/>
    </location>
</feature>
<accession>A0A8H4LAX2</accession>
<dbReference type="AlphaFoldDB" id="A0A8H4LAX2"/>
<keyword evidence="3" id="KW-1185">Reference proteome</keyword>
<comment type="caution">
    <text evidence="2">The sequence shown here is derived from an EMBL/GenBank/DDBJ whole genome shotgun (WGS) entry which is preliminary data.</text>
</comment>